<keyword evidence="5 7" id="KW-0472">Membrane</keyword>
<protein>
    <recommendedName>
        <fullName evidence="7">ATP synthase subunit delta</fullName>
    </recommendedName>
    <alternativeName>
        <fullName evidence="7">ATP synthase F(1) sector subunit delta</fullName>
    </alternativeName>
    <alternativeName>
        <fullName evidence="7">F-type ATPase subunit delta</fullName>
        <shortName evidence="7">F-ATPase subunit delta</shortName>
    </alternativeName>
</protein>
<evidence type="ECO:0000256" key="3">
    <source>
        <dbReference type="ARBA" id="ARBA00022781"/>
    </source>
</evidence>
<dbReference type="SUPFAM" id="SSF47928">
    <property type="entry name" value="N-terminal domain of the delta subunit of the F1F0-ATP synthase"/>
    <property type="match status" value="1"/>
</dbReference>
<gene>
    <name evidence="7 8" type="primary">atpH</name>
    <name evidence="8" type="ORF">DBX24_01695</name>
</gene>
<keyword evidence="7" id="KW-0139">CF(1)</keyword>
<dbReference type="RefSeq" id="WP_160223779.1">
    <property type="nucleotide sequence ID" value="NZ_CP029149.1"/>
</dbReference>
<sequence>MLTSKVARRYAQGLLDFAKESNQTQTIYTEMKDIIKVLSESKDLVRFLETPFIDYKKKLSVVQEIFKGFSPVSQNFVKLVISRGRESHLEEIAQEYINKINAENNVQKVTLTTATQLSSQSVDHILKSTTLVQGSQYELELIIKPEILGGYILRVGDQQIDASVKSKLNQIKKNFQLN</sequence>
<dbReference type="Gene3D" id="1.10.520.20">
    <property type="entry name" value="N-terminal domain of the delta subunit of the F1F0-ATP synthase"/>
    <property type="match status" value="1"/>
</dbReference>
<comment type="function">
    <text evidence="7">This protein is part of the stalk that links CF(0) to CF(1). It either transmits conformational changes from CF(0) to CF(1) or is implicated in proton conduction.</text>
</comment>
<keyword evidence="4 7" id="KW-0406">Ion transport</keyword>
<evidence type="ECO:0000313" key="9">
    <source>
        <dbReference type="Proteomes" id="UP000464318"/>
    </source>
</evidence>
<comment type="similarity">
    <text evidence="7">Belongs to the ATPase delta chain family.</text>
</comment>
<dbReference type="HAMAP" id="MF_01416">
    <property type="entry name" value="ATP_synth_delta_bact"/>
    <property type="match status" value="1"/>
</dbReference>
<evidence type="ECO:0000256" key="4">
    <source>
        <dbReference type="ARBA" id="ARBA00023065"/>
    </source>
</evidence>
<evidence type="ECO:0000256" key="2">
    <source>
        <dbReference type="ARBA" id="ARBA00022448"/>
    </source>
</evidence>
<dbReference type="AlphaFoldDB" id="A0A6P1QUH2"/>
<dbReference type="PRINTS" id="PR00125">
    <property type="entry name" value="ATPASEDELTA"/>
</dbReference>
<dbReference type="GO" id="GO:0045259">
    <property type="term" value="C:proton-transporting ATP synthase complex"/>
    <property type="evidence" value="ECO:0007669"/>
    <property type="project" value="UniProtKB-KW"/>
</dbReference>
<dbReference type="Proteomes" id="UP000464318">
    <property type="component" value="Chromosome"/>
</dbReference>
<comment type="subcellular location">
    <subcellularLocation>
        <location evidence="7">Cell membrane</location>
        <topology evidence="7">Peripheral membrane protein</topology>
    </subcellularLocation>
    <subcellularLocation>
        <location evidence="1">Membrane</location>
    </subcellularLocation>
</comment>
<dbReference type="GO" id="GO:0046933">
    <property type="term" value="F:proton-transporting ATP synthase activity, rotational mechanism"/>
    <property type="evidence" value="ECO:0007669"/>
    <property type="project" value="UniProtKB-UniRule"/>
</dbReference>
<accession>A0A6P1QUH2</accession>
<keyword evidence="9" id="KW-1185">Reference proteome</keyword>
<dbReference type="InterPro" id="IPR026015">
    <property type="entry name" value="ATP_synth_OSCP/delta_N_sf"/>
</dbReference>
<keyword evidence="3 7" id="KW-0375">Hydrogen ion transport</keyword>
<proteinExistence type="inferred from homology"/>
<keyword evidence="6 7" id="KW-0066">ATP synthesis</keyword>
<dbReference type="OrthoDB" id="9802471at2"/>
<evidence type="ECO:0000313" key="8">
    <source>
        <dbReference type="EMBL" id="QHN64693.1"/>
    </source>
</evidence>
<reference evidence="8 9" key="1">
    <citation type="submission" date="2018-04" db="EMBL/GenBank/DDBJ databases">
        <title>Characteristic and Complete Genome Sequencing of A Novel Member of Infective Endocarditis Causative Bacteria: Bergeyella cardium QL-PH.</title>
        <authorList>
            <person name="Pan H."/>
            <person name="Sun E."/>
            <person name="Zhang Y."/>
        </authorList>
    </citation>
    <scope>NUCLEOTIDE SEQUENCE [LARGE SCALE GENOMIC DNA]</scope>
    <source>
        <strain evidence="8 9">HPQL</strain>
    </source>
</reference>
<name>A0A6P1QUH2_9FLAO</name>
<keyword evidence="2 7" id="KW-0813">Transport</keyword>
<dbReference type="InterPro" id="IPR000711">
    <property type="entry name" value="ATPase_OSCP/dsu"/>
</dbReference>
<evidence type="ECO:0000256" key="6">
    <source>
        <dbReference type="ARBA" id="ARBA00023310"/>
    </source>
</evidence>
<dbReference type="PANTHER" id="PTHR11910">
    <property type="entry name" value="ATP SYNTHASE DELTA CHAIN"/>
    <property type="match status" value="1"/>
</dbReference>
<dbReference type="GO" id="GO:0005886">
    <property type="term" value="C:plasma membrane"/>
    <property type="evidence" value="ECO:0007669"/>
    <property type="project" value="UniProtKB-SubCell"/>
</dbReference>
<evidence type="ECO:0000256" key="5">
    <source>
        <dbReference type="ARBA" id="ARBA00023136"/>
    </source>
</evidence>
<dbReference type="Pfam" id="PF00213">
    <property type="entry name" value="OSCP"/>
    <property type="match status" value="1"/>
</dbReference>
<comment type="function">
    <text evidence="7">F(1)F(0) ATP synthase produces ATP from ADP in the presence of a proton or sodium gradient. F-type ATPases consist of two structural domains, F(1) containing the extramembraneous catalytic core and F(0) containing the membrane proton channel, linked together by a central stalk and a peripheral stalk. During catalysis, ATP synthesis in the catalytic domain of F(1) is coupled via a rotary mechanism of the central stalk subunits to proton translocation.</text>
</comment>
<dbReference type="KEGG" id="bcad:DBX24_01695"/>
<keyword evidence="7" id="KW-1003">Cell membrane</keyword>
<evidence type="ECO:0000256" key="1">
    <source>
        <dbReference type="ARBA" id="ARBA00004370"/>
    </source>
</evidence>
<evidence type="ECO:0000256" key="7">
    <source>
        <dbReference type="HAMAP-Rule" id="MF_01416"/>
    </source>
</evidence>
<dbReference type="EMBL" id="CP029149">
    <property type="protein sequence ID" value="QHN64693.1"/>
    <property type="molecule type" value="Genomic_DNA"/>
</dbReference>
<organism evidence="8 9">
    <name type="scientific">Bergeyella cardium</name>
    <dbReference type="NCBI Taxonomy" id="1585976"/>
    <lineage>
        <taxon>Bacteria</taxon>
        <taxon>Pseudomonadati</taxon>
        <taxon>Bacteroidota</taxon>
        <taxon>Flavobacteriia</taxon>
        <taxon>Flavobacteriales</taxon>
        <taxon>Weeksellaceae</taxon>
        <taxon>Bergeyella</taxon>
    </lineage>
</organism>
<dbReference type="NCBIfam" id="TIGR01145">
    <property type="entry name" value="ATP_synt_delta"/>
    <property type="match status" value="1"/>
</dbReference>